<dbReference type="CDD" id="cd12148">
    <property type="entry name" value="fungal_TF_MHR"/>
    <property type="match status" value="1"/>
</dbReference>
<dbReference type="Pfam" id="PF00172">
    <property type="entry name" value="Zn_clus"/>
    <property type="match status" value="1"/>
</dbReference>
<gene>
    <name evidence="6" type="ORF">VKT23_003836</name>
</gene>
<dbReference type="Proteomes" id="UP001498398">
    <property type="component" value="Unassembled WGS sequence"/>
</dbReference>
<dbReference type="EMBL" id="JBANRG010000003">
    <property type="protein sequence ID" value="KAK7469360.1"/>
    <property type="molecule type" value="Genomic_DNA"/>
</dbReference>
<proteinExistence type="predicted"/>
<dbReference type="PROSITE" id="PS50048">
    <property type="entry name" value="ZN2_CY6_FUNGAL_2"/>
    <property type="match status" value="1"/>
</dbReference>
<comment type="caution">
    <text evidence="6">The sequence shown here is derived from an EMBL/GenBank/DDBJ whole genome shotgun (WGS) entry which is preliminary data.</text>
</comment>
<dbReference type="Pfam" id="PF04082">
    <property type="entry name" value="Fungal_trans"/>
    <property type="match status" value="1"/>
</dbReference>
<evidence type="ECO:0000256" key="4">
    <source>
        <dbReference type="SAM" id="MobiDB-lite"/>
    </source>
</evidence>
<dbReference type="CDD" id="cd00067">
    <property type="entry name" value="GAL4"/>
    <property type="match status" value="1"/>
</dbReference>
<feature type="region of interest" description="Disordered" evidence="4">
    <location>
        <begin position="161"/>
        <end position="193"/>
    </location>
</feature>
<evidence type="ECO:0000256" key="1">
    <source>
        <dbReference type="ARBA" id="ARBA00004123"/>
    </source>
</evidence>
<feature type="domain" description="Zn(2)-C6 fungal-type" evidence="5">
    <location>
        <begin position="65"/>
        <end position="94"/>
    </location>
</feature>
<feature type="compositionally biased region" description="Basic and acidic residues" evidence="4">
    <location>
        <begin position="7"/>
        <end position="17"/>
    </location>
</feature>
<evidence type="ECO:0000259" key="5">
    <source>
        <dbReference type="PROSITE" id="PS50048"/>
    </source>
</evidence>
<keyword evidence="3" id="KW-0539">Nucleus</keyword>
<dbReference type="InterPro" id="IPR050613">
    <property type="entry name" value="Sec_Metabolite_Reg"/>
</dbReference>
<dbReference type="PANTHER" id="PTHR31001">
    <property type="entry name" value="UNCHARACTERIZED TRANSCRIPTIONAL REGULATORY PROTEIN"/>
    <property type="match status" value="1"/>
</dbReference>
<comment type="subcellular location">
    <subcellularLocation>
        <location evidence="1">Nucleus</location>
    </subcellularLocation>
</comment>
<dbReference type="PROSITE" id="PS00463">
    <property type="entry name" value="ZN2_CY6_FUNGAL_1"/>
    <property type="match status" value="1"/>
</dbReference>
<evidence type="ECO:0000256" key="3">
    <source>
        <dbReference type="ARBA" id="ARBA00023242"/>
    </source>
</evidence>
<dbReference type="SUPFAM" id="SSF57701">
    <property type="entry name" value="Zn2/Cys6 DNA-binding domain"/>
    <property type="match status" value="1"/>
</dbReference>
<evidence type="ECO:0000256" key="2">
    <source>
        <dbReference type="ARBA" id="ARBA00022723"/>
    </source>
</evidence>
<dbReference type="SMART" id="SM00066">
    <property type="entry name" value="GAL4"/>
    <property type="match status" value="1"/>
</dbReference>
<feature type="region of interest" description="Disordered" evidence="4">
    <location>
        <begin position="1"/>
        <end position="41"/>
    </location>
</feature>
<dbReference type="InterPro" id="IPR007219">
    <property type="entry name" value="XnlR_reg_dom"/>
</dbReference>
<name>A0ABR1JYU8_9AGAR</name>
<dbReference type="InterPro" id="IPR001138">
    <property type="entry name" value="Zn2Cys6_DnaBD"/>
</dbReference>
<reference evidence="6 7" key="1">
    <citation type="submission" date="2024-01" db="EMBL/GenBank/DDBJ databases">
        <title>A draft genome for the cacao thread blight pathogen Marasmiellus scandens.</title>
        <authorList>
            <person name="Baruah I.K."/>
            <person name="Leung J."/>
            <person name="Bukari Y."/>
            <person name="Amoako-Attah I."/>
            <person name="Meinhardt L.W."/>
            <person name="Bailey B.A."/>
            <person name="Cohen S.P."/>
        </authorList>
    </citation>
    <scope>NUCLEOTIDE SEQUENCE [LARGE SCALE GENOMIC DNA]</scope>
    <source>
        <strain evidence="6 7">GH-19</strain>
    </source>
</reference>
<accession>A0ABR1JYU8</accession>
<dbReference type="PANTHER" id="PTHR31001:SF56">
    <property type="entry name" value="ZN(2)-C6 FUNGAL-TYPE DOMAIN-CONTAINING PROTEIN"/>
    <property type="match status" value="1"/>
</dbReference>
<dbReference type="InterPro" id="IPR036864">
    <property type="entry name" value="Zn2-C6_fun-type_DNA-bd_sf"/>
</dbReference>
<keyword evidence="7" id="KW-1185">Reference proteome</keyword>
<keyword evidence="2" id="KW-0479">Metal-binding</keyword>
<evidence type="ECO:0000313" key="7">
    <source>
        <dbReference type="Proteomes" id="UP001498398"/>
    </source>
</evidence>
<dbReference type="Gene3D" id="4.10.240.10">
    <property type="entry name" value="Zn(2)-C6 fungal-type DNA-binding domain"/>
    <property type="match status" value="1"/>
</dbReference>
<evidence type="ECO:0000313" key="6">
    <source>
        <dbReference type="EMBL" id="KAK7469360.1"/>
    </source>
</evidence>
<sequence>MSPSAADTDRIVDERPLKRARKGSTISEQARSPQAPYAAPSQVDHIFISEENLASKKSGKKNPLSCAECRRLKLKCDRTFPCGSCKKRGVSDICPEGVLVSGKGTRFILANTEQLHEKINDMSSHIRRLEEALERTSSGSHPLLQPEMLNVKSTMELYKMTQPKAETPSSTSSGRNHEHTPPTDHQNGHASPSDKIMVKHEPAEVEAEVQRLAYAFPIADARSSPESNLRLREYLQNKLPPQSEANHLWAQVQENALWQYNPHNEEVFFSNLAHHCYESPTQDLSTRRLALLFMILAVGCLVDLDKRGPESPEAEQYHVLGRAALSEVSVLEDTTVETILALFYEIWFLLVFSDNKKGNGHAWALMGLTAKLAQSIGLHRNGIKSKVIPEEVERRRSVYWELLYLDARLSLSLGRPPSLCSKYMDVKRPTYSVTYHDHGESPHYYQEWKHSCYVDCLAPVLDAISQPGLEYRTVIDLDRRIRDFHIPTPLQNRNPPSKTMLLQKASLTIALETVLLQLHRSYFIRALSHPEEPFNRRHRHAPSVVAIFLSAARMIATVQDLYHREPKLTCRILGYWSNAFSAAIALCLLASRAPFTCVTPAILQELERARILFNAAADACPRAKQMIPMLEAMIAKANHIFRSWYSGQEVPTMVFRHTDDIADADFSGLGTPPYVPPPSSPIPSDPFMLTHSDLRRCISEAHERAKVMLPMRKPCQCSAQAQQVAACPPSHSWAPPPPVETNTPVLPSLYPGTHNPLGFTAPSPTSATRNLGHSDNINFELGALHPNSEQTWMAWF</sequence>
<dbReference type="SMART" id="SM00906">
    <property type="entry name" value="Fungal_trans"/>
    <property type="match status" value="1"/>
</dbReference>
<organism evidence="6 7">
    <name type="scientific">Marasmiellus scandens</name>
    <dbReference type="NCBI Taxonomy" id="2682957"/>
    <lineage>
        <taxon>Eukaryota</taxon>
        <taxon>Fungi</taxon>
        <taxon>Dikarya</taxon>
        <taxon>Basidiomycota</taxon>
        <taxon>Agaricomycotina</taxon>
        <taxon>Agaricomycetes</taxon>
        <taxon>Agaricomycetidae</taxon>
        <taxon>Agaricales</taxon>
        <taxon>Marasmiineae</taxon>
        <taxon>Omphalotaceae</taxon>
        <taxon>Marasmiellus</taxon>
    </lineage>
</organism>
<protein>
    <recommendedName>
        <fullName evidence="5">Zn(2)-C6 fungal-type domain-containing protein</fullName>
    </recommendedName>
</protein>